<sequence>MPSASARRPYMAVPTNGEALQTTRYPRLRKRDQQYNYKPIPLRVPFLICFVVAFATCIALIEVLLRSTIEELPPSTIATTSASTATTPQRYKLKPRGSTQTVYPRQYETTNCDNPATLPARMASSKAISSSLCQDFSASYKAHTANMSYPMQTEVSQWLANFISASSGWRSALNSDAYCSSVTNTVTTSRKPYNCDGTWTSMIDVLCTESAIELSCDVCTGFGSAWISNFALSSTILPVCGAWTTNVIDETTPTGIMEGAPSASGAEKSKVVNSATPSPTNSLPTITKTNSLLSLTPGDTATRTAAAATQPGSSTMTSGSVLSLKPADSASITASAASPTILNAVQQSVSSKLEDTIIVAIAPVAVTFTSTNSLGQPETIITQTTIGLGVSSITIVATNSQGMLETIVTSVAAVPALVPSSATIILTNAQSVVETVVVPVAAMGVLGTSSVAILVTNAQGVIETITTAVAAVAGSSVTLLSTDAHGVVGTVTSQVNAVPAVPATIVITDSRGNLNTITTQIAAVAAATLSATVIVTDSLGVAETLVVAANQLVPITSTCLTTNSQGQVQTLTTVIYGLTGSLQTFTTTNAQGQTITVVSQLPSSTQSRYTTTTQYTSLVTTTNTDGSVNSFSAVVVETIVVSTPPAQTVMATRTSTARASATNLVLAKNEKVVNVEYSSWVYTLAMYIPPLYAVLGKAIWEMVFAAIKLIQPFERMNTELGSTASYSIFAEYLSSSISWDAFTSLTRGNSLPMLSGILYVVGQIAPPLYAASSTIKARSVCTYADGHQQKCDPAWVVDTLLLRVAQAIAGVCLLVVLLMIWFTRRSRSGIASDPSSLASLATLMNDESLLNDIQKIGSEADHSSYAAALERYCFMLDYHSSSEGQQIYGIMGMKSKQDTSDLPELATRAASTTYNSDNVRQRYNYHSIRNPESAAVSSYGHTSFTSRQRKHIAADICGFLLPLTLLALVLTFYLDTSHDALNRFFNSNTLAPKLLLVALATLSSLHLSHLERLIRISEPFRRLAANDPRLSHGRSTEKPGVPAETTVLITRSGTPYSTLPSNILLTAKHELHGGRMMFQTLMSITVILSDLNIIAVAGVPVNDAMTWKSYLLASRLSIALTAWIVLVYLFVLLWWRRTPAVKYMEGRSMSKGVGTVGGCMRWLCGGENGSDMVDVVVKLKEEKETWRKWDKSHGGEGGSEGSTRVWFGKTGKIGVNGRETWSLLFEQPQYSNTPSQRTRMVEAGMHHSKKTKKRDARWF</sequence>
<accession>A0AAN7YFR6</accession>
<evidence type="ECO:0000256" key="1">
    <source>
        <dbReference type="SAM" id="MobiDB-lite"/>
    </source>
</evidence>
<keyword evidence="2" id="KW-1133">Transmembrane helix</keyword>
<feature type="compositionally biased region" description="Polar residues" evidence="1">
    <location>
        <begin position="271"/>
        <end position="287"/>
    </location>
</feature>
<feature type="region of interest" description="Disordered" evidence="1">
    <location>
        <begin position="80"/>
        <end position="100"/>
    </location>
</feature>
<dbReference type="Pfam" id="PF11915">
    <property type="entry name" value="DUF3433"/>
    <property type="match status" value="1"/>
</dbReference>
<evidence type="ECO:0000256" key="2">
    <source>
        <dbReference type="SAM" id="Phobius"/>
    </source>
</evidence>
<feature type="transmembrane region" description="Helical" evidence="2">
    <location>
        <begin position="952"/>
        <end position="974"/>
    </location>
</feature>
<evidence type="ECO:0000313" key="3">
    <source>
        <dbReference type="EMBL" id="KAK5084630.1"/>
    </source>
</evidence>
<feature type="transmembrane region" description="Helical" evidence="2">
    <location>
        <begin position="994"/>
        <end position="1014"/>
    </location>
</feature>
<feature type="region of interest" description="Disordered" evidence="1">
    <location>
        <begin position="256"/>
        <end position="287"/>
    </location>
</feature>
<dbReference type="PANTHER" id="PTHR37544">
    <property type="entry name" value="SPRAY-RELATED"/>
    <property type="match status" value="1"/>
</dbReference>
<keyword evidence="4" id="KW-1185">Reference proteome</keyword>
<protein>
    <submittedName>
        <fullName evidence="3">Uncharacterized protein</fullName>
    </submittedName>
</protein>
<dbReference type="PANTHER" id="PTHR37544:SF3">
    <property type="entry name" value="SPRAY"/>
    <property type="match status" value="1"/>
</dbReference>
<dbReference type="Proteomes" id="UP001309876">
    <property type="component" value="Unassembled WGS sequence"/>
</dbReference>
<proteinExistence type="predicted"/>
<keyword evidence="2" id="KW-0812">Transmembrane</keyword>
<evidence type="ECO:0000313" key="4">
    <source>
        <dbReference type="Proteomes" id="UP001309876"/>
    </source>
</evidence>
<dbReference type="EMBL" id="JAVRRJ010000005">
    <property type="protein sequence ID" value="KAK5084630.1"/>
    <property type="molecule type" value="Genomic_DNA"/>
</dbReference>
<feature type="transmembrane region" description="Helical" evidence="2">
    <location>
        <begin position="1081"/>
        <end position="1101"/>
    </location>
</feature>
<name>A0AAN7YFR6_9EURO</name>
<keyword evidence="2" id="KW-0472">Membrane</keyword>
<feature type="transmembrane region" description="Helical" evidence="2">
    <location>
        <begin position="1113"/>
        <end position="1135"/>
    </location>
</feature>
<dbReference type="InterPro" id="IPR021840">
    <property type="entry name" value="DUF3433"/>
</dbReference>
<feature type="transmembrane region" description="Helical" evidence="2">
    <location>
        <begin position="44"/>
        <end position="65"/>
    </location>
</feature>
<reference evidence="3 4" key="1">
    <citation type="submission" date="2023-08" db="EMBL/GenBank/DDBJ databases">
        <title>Black Yeasts Isolated from many extreme environments.</title>
        <authorList>
            <person name="Coleine C."/>
            <person name="Stajich J.E."/>
            <person name="Selbmann L."/>
        </authorList>
    </citation>
    <scope>NUCLEOTIDE SEQUENCE [LARGE SCALE GENOMIC DNA]</scope>
    <source>
        <strain evidence="3 4">CCFEE 5910</strain>
    </source>
</reference>
<gene>
    <name evidence="3" type="ORF">LTR05_005708</name>
</gene>
<dbReference type="AlphaFoldDB" id="A0AAN7YFR6"/>
<organism evidence="3 4">
    <name type="scientific">Lithohypha guttulata</name>
    <dbReference type="NCBI Taxonomy" id="1690604"/>
    <lineage>
        <taxon>Eukaryota</taxon>
        <taxon>Fungi</taxon>
        <taxon>Dikarya</taxon>
        <taxon>Ascomycota</taxon>
        <taxon>Pezizomycotina</taxon>
        <taxon>Eurotiomycetes</taxon>
        <taxon>Chaetothyriomycetidae</taxon>
        <taxon>Chaetothyriales</taxon>
        <taxon>Trichomeriaceae</taxon>
        <taxon>Lithohypha</taxon>
    </lineage>
</organism>
<comment type="caution">
    <text evidence="3">The sequence shown here is derived from an EMBL/GenBank/DDBJ whole genome shotgun (WGS) entry which is preliminary data.</text>
</comment>
<feature type="transmembrane region" description="Helical" evidence="2">
    <location>
        <begin position="800"/>
        <end position="822"/>
    </location>
</feature>